<dbReference type="Proteomes" id="UP000182508">
    <property type="component" value="Unassembled WGS sequence"/>
</dbReference>
<keyword evidence="4" id="KW-0285">Flavoprotein</keyword>
<dbReference type="Pfam" id="PF02574">
    <property type="entry name" value="S-methyl_trans"/>
    <property type="match status" value="1"/>
</dbReference>
<dbReference type="Gene3D" id="3.20.20.330">
    <property type="entry name" value="Homocysteine-binding-like domain"/>
    <property type="match status" value="1"/>
</dbReference>
<accession>A0A1G6DJH9</accession>
<comment type="cofactor">
    <cofactor evidence="8">
        <name>Zn(2+)</name>
        <dbReference type="ChEBI" id="CHEBI:29105"/>
    </cofactor>
</comment>
<dbReference type="GO" id="GO:0035999">
    <property type="term" value="P:tetrahydrofolate interconversion"/>
    <property type="evidence" value="ECO:0007669"/>
    <property type="project" value="UniProtKB-UniPathway"/>
</dbReference>
<dbReference type="InterPro" id="IPR003726">
    <property type="entry name" value="HCY_dom"/>
</dbReference>
<dbReference type="SUPFAM" id="SSF82282">
    <property type="entry name" value="Homocysteine S-methyltransferase"/>
    <property type="match status" value="1"/>
</dbReference>
<dbReference type="GO" id="GO:0046872">
    <property type="term" value="F:metal ion binding"/>
    <property type="evidence" value="ECO:0007669"/>
    <property type="project" value="UniProtKB-KW"/>
</dbReference>
<sequence length="622" mass="68503">MSDLLERLKTEILVADGAMGTLLYANGLDNCYESYNLSNPQEVSRIHQAYINAGADIIQTNTYSAKRHRLKAYGYENNIKEINQAGVKIAREAAGDEIFVLGTVGGSRGLKQCDLTLEEIIDQTIEQVTYLLDGKLIDGLLFETYYDVEELLAVLEAVRPITDIPIITNLTLLEPGITQNGQPLVEVLSNLVMLGADVVGLNCHLGPYHMIKSLKQVPLFAQSFLAVYPNASLLEYSVDGNSNRFGFSQNAEYFGKSAELLVAEGARIIGGCCGTTPEHIRAVKRVVRGLKPIERKLVTPLVAEEELIAASKQNETLVDKVKRDITVIAELDPPKTLDITKFVEGIKALDQAGLAAITLADNSLARTRICNVSLAAYLKNDLTTPLVLHLACRDYNLIGLQSRLLGMDVLGFDHILAVTGDPSKMGDFPGATSVYDVTSLKLLSLIKQLNSGKGYSGGSIKKATDFTVAAAFNPNVKNLSRCGRLLDKKISSGADYFITQPIFNIETIDALSQLTVPYETPFFIGIMPITSYNNAVFLHNEVPGIQLSEDFLARLEEVKEDKKTCEKLGLEESKRLIDKALEYYNGIYLITPFLRYDLTIELANYVNEKREQTDLLLLDKTS</sequence>
<feature type="domain" description="Hcy-binding" evidence="9">
    <location>
        <begin position="1"/>
        <end position="287"/>
    </location>
</feature>
<evidence type="ECO:0000259" key="9">
    <source>
        <dbReference type="PROSITE" id="PS50970"/>
    </source>
</evidence>
<reference evidence="10 11" key="1">
    <citation type="submission" date="2016-10" db="EMBL/GenBank/DDBJ databases">
        <authorList>
            <person name="de Groot N.N."/>
        </authorList>
    </citation>
    <scope>NUCLEOTIDE SEQUENCE [LARGE SCALE GENOMIC DNA]</scope>
    <source>
        <strain evidence="10 11">A-4</strain>
    </source>
</reference>
<dbReference type="EMBL" id="FMXP01000041">
    <property type="protein sequence ID" value="SDB45300.1"/>
    <property type="molecule type" value="Genomic_DNA"/>
</dbReference>
<dbReference type="PROSITE" id="PS50970">
    <property type="entry name" value="HCY"/>
    <property type="match status" value="1"/>
</dbReference>
<name>A0A1G6DJH9_9STRE</name>
<keyword evidence="3 8" id="KW-0489">Methyltransferase</keyword>
<dbReference type="InterPro" id="IPR003171">
    <property type="entry name" value="Mehydrof_redctse-like"/>
</dbReference>
<dbReference type="RefSeq" id="WP_074486694.1">
    <property type="nucleotide sequence ID" value="NZ_FMXP01000041.1"/>
</dbReference>
<proteinExistence type="predicted"/>
<keyword evidence="6" id="KW-0274">FAD</keyword>
<feature type="binding site" evidence="8">
    <location>
        <position position="273"/>
    </location>
    <ligand>
        <name>Zn(2+)</name>
        <dbReference type="ChEBI" id="CHEBI:29105"/>
    </ligand>
</feature>
<dbReference type="AlphaFoldDB" id="A0A1G6DJH9"/>
<comment type="cofactor">
    <cofactor evidence="1">
        <name>FAD</name>
        <dbReference type="ChEBI" id="CHEBI:57692"/>
    </cofactor>
</comment>
<gene>
    <name evidence="10" type="ORF">SAMN02910293_02255</name>
</gene>
<dbReference type="Pfam" id="PF02219">
    <property type="entry name" value="MTHFR"/>
    <property type="match status" value="1"/>
</dbReference>
<feature type="binding site" evidence="8">
    <location>
        <position position="203"/>
    </location>
    <ligand>
        <name>Zn(2+)</name>
        <dbReference type="ChEBI" id="CHEBI:29105"/>
    </ligand>
</feature>
<evidence type="ECO:0000256" key="2">
    <source>
        <dbReference type="ARBA" id="ARBA00004777"/>
    </source>
</evidence>
<dbReference type="eggNOG" id="COG0685">
    <property type="taxonomic scope" value="Bacteria"/>
</dbReference>
<dbReference type="GO" id="GO:0008168">
    <property type="term" value="F:methyltransferase activity"/>
    <property type="evidence" value="ECO:0007669"/>
    <property type="project" value="UniProtKB-UniRule"/>
</dbReference>
<comment type="pathway">
    <text evidence="2">One-carbon metabolism; tetrahydrofolate interconversion.</text>
</comment>
<keyword evidence="11" id="KW-1185">Reference proteome</keyword>
<evidence type="ECO:0000256" key="8">
    <source>
        <dbReference type="PROSITE-ProRule" id="PRU00333"/>
    </source>
</evidence>
<keyword evidence="7" id="KW-0560">Oxidoreductase</keyword>
<dbReference type="UniPathway" id="UPA00193"/>
<dbReference type="Gene3D" id="3.20.20.220">
    <property type="match status" value="1"/>
</dbReference>
<dbReference type="CDD" id="cd00537">
    <property type="entry name" value="MTHFR"/>
    <property type="match status" value="1"/>
</dbReference>
<feature type="binding site" evidence="8">
    <location>
        <position position="272"/>
    </location>
    <ligand>
        <name>Zn(2+)</name>
        <dbReference type="ChEBI" id="CHEBI:29105"/>
    </ligand>
</feature>
<evidence type="ECO:0000256" key="1">
    <source>
        <dbReference type="ARBA" id="ARBA00001974"/>
    </source>
</evidence>
<evidence type="ECO:0000256" key="6">
    <source>
        <dbReference type="ARBA" id="ARBA00022827"/>
    </source>
</evidence>
<keyword evidence="5 8" id="KW-0808">Transferase</keyword>
<dbReference type="GO" id="GO:0006555">
    <property type="term" value="P:methionine metabolic process"/>
    <property type="evidence" value="ECO:0007669"/>
    <property type="project" value="InterPro"/>
</dbReference>
<evidence type="ECO:0000256" key="4">
    <source>
        <dbReference type="ARBA" id="ARBA00022630"/>
    </source>
</evidence>
<dbReference type="InterPro" id="IPR036589">
    <property type="entry name" value="HCY_dom_sf"/>
</dbReference>
<dbReference type="eggNOG" id="COG0646">
    <property type="taxonomic scope" value="Bacteria"/>
</dbReference>
<dbReference type="GO" id="GO:0004489">
    <property type="term" value="F:methylenetetrahydrofolate reductase [NAD(P)H] activity"/>
    <property type="evidence" value="ECO:0007669"/>
    <property type="project" value="InterPro"/>
</dbReference>
<keyword evidence="8" id="KW-0862">Zinc</keyword>
<dbReference type="GO" id="GO:0032259">
    <property type="term" value="P:methylation"/>
    <property type="evidence" value="ECO:0007669"/>
    <property type="project" value="UniProtKB-KW"/>
</dbReference>
<dbReference type="PANTHER" id="PTHR11103">
    <property type="entry name" value="SLR1189 PROTEIN"/>
    <property type="match status" value="1"/>
</dbReference>
<dbReference type="STRING" id="439219.SAMN02910293_02255"/>
<organism evidence="10 11">
    <name type="scientific">Streptococcus henryi</name>
    <dbReference type="NCBI Taxonomy" id="439219"/>
    <lineage>
        <taxon>Bacteria</taxon>
        <taxon>Bacillati</taxon>
        <taxon>Bacillota</taxon>
        <taxon>Bacilli</taxon>
        <taxon>Lactobacillales</taxon>
        <taxon>Streptococcaceae</taxon>
        <taxon>Streptococcus</taxon>
    </lineage>
</organism>
<protein>
    <submittedName>
        <fullName evidence="10">Homocysteine S-methyltransferase</fullName>
    </submittedName>
</protein>
<evidence type="ECO:0000256" key="3">
    <source>
        <dbReference type="ARBA" id="ARBA00022603"/>
    </source>
</evidence>
<evidence type="ECO:0000256" key="7">
    <source>
        <dbReference type="ARBA" id="ARBA00023002"/>
    </source>
</evidence>
<dbReference type="NCBIfam" id="NF006396">
    <property type="entry name" value="PRK08645.1"/>
    <property type="match status" value="1"/>
</dbReference>
<evidence type="ECO:0000256" key="5">
    <source>
        <dbReference type="ARBA" id="ARBA00022679"/>
    </source>
</evidence>
<evidence type="ECO:0000313" key="10">
    <source>
        <dbReference type="EMBL" id="SDB45300.1"/>
    </source>
</evidence>
<dbReference type="InterPro" id="IPR029041">
    <property type="entry name" value="FAD-linked_oxidoreductase-like"/>
</dbReference>
<dbReference type="PANTHER" id="PTHR11103:SF18">
    <property type="entry name" value="SLR1189 PROTEIN"/>
    <property type="match status" value="1"/>
</dbReference>
<evidence type="ECO:0000313" key="11">
    <source>
        <dbReference type="Proteomes" id="UP000182508"/>
    </source>
</evidence>
<dbReference type="SUPFAM" id="SSF51730">
    <property type="entry name" value="FAD-linked oxidoreductase"/>
    <property type="match status" value="1"/>
</dbReference>
<keyword evidence="8" id="KW-0479">Metal-binding</keyword>